<feature type="region of interest" description="Disordered" evidence="1">
    <location>
        <begin position="373"/>
        <end position="556"/>
    </location>
</feature>
<dbReference type="Proteomes" id="UP000191612">
    <property type="component" value="Unassembled WGS sequence"/>
</dbReference>
<feature type="compositionally biased region" description="Low complexity" evidence="1">
    <location>
        <begin position="532"/>
        <end position="544"/>
    </location>
</feature>
<feature type="region of interest" description="Disordered" evidence="1">
    <location>
        <begin position="660"/>
        <end position="686"/>
    </location>
</feature>
<evidence type="ECO:0008006" key="4">
    <source>
        <dbReference type="Google" id="ProtNLM"/>
    </source>
</evidence>
<evidence type="ECO:0000313" key="3">
    <source>
        <dbReference type="Proteomes" id="UP000191612"/>
    </source>
</evidence>
<comment type="caution">
    <text evidence="2">The sequence shown here is derived from an EMBL/GenBank/DDBJ whole genome shotgun (WGS) entry which is preliminary data.</text>
</comment>
<feature type="compositionally biased region" description="Polar residues" evidence="1">
    <location>
        <begin position="590"/>
        <end position="602"/>
    </location>
</feature>
<dbReference type="AlphaFoldDB" id="A0A1V6QRE8"/>
<name>A0A1V6QRE8_9EURO</name>
<feature type="non-terminal residue" evidence="2">
    <location>
        <position position="686"/>
    </location>
</feature>
<sequence>LIKNPIGQDWKQQFEQLRQETSQIKQDIHAVRIASSNANVNANGNASGSNRIRSYVDAVKNAPPPTHFLSSHGSASTNPASPSDLLQDRQIIVKLGDSDGIKLFRTRTPAEITKLAEKARVKGAKATYGVTVASAKFVAARQLKSGDISLSLRTAKEAEIMRCHRACWVKHLWKGSEVRLPSWGVVVHDVNVRSLGINSAAGLGDRKQGIIKQLLTENLFHWGDDAEITQISWLVFPEGKKSGSMIVEFTSPHTANKSINNGILWDSEVLTTVLYDRAARIRQCHNCQKYGHIGNTCSNETKCVFCAEKHHSRDCQRKKDATLSERKCANCGGAHNGWSKRCPDFIREIERVQALAQARERYHRVPAYLSIRETRQGTPAATTVVGPGSSGGSGSGTSTKDSSGWGRRPPNRPGVSTKTTSSDQPASSSEGPIDDEGLAPREDITKASNGAPSSGQPASSKEGLASEDTEMQEVQEPQPDDALPTFVVGSTEASAIGESIRQSAQRPARGIDRSIHAPAVTCSEPARRRAPSRASTLSSTTTRSKGLIRSMLDTGAAQKRARGEAYVLEDEEAVLPNTPSSSAPAASASEYQPSVLSRTSGNARRARKCSTTGRQSSTGKENAIFKNNTITHTPGPRGKNKRTLDDQVNLTMSAPSVKFTSRTDIQEERRTRQFTKKHADTPVVNE</sequence>
<feature type="compositionally biased region" description="Low complexity" evidence="1">
    <location>
        <begin position="579"/>
        <end position="589"/>
    </location>
</feature>
<evidence type="ECO:0000256" key="1">
    <source>
        <dbReference type="SAM" id="MobiDB-lite"/>
    </source>
</evidence>
<gene>
    <name evidence="2" type="ORF">PENSOL_c052G11596</name>
</gene>
<proteinExistence type="predicted"/>
<feature type="compositionally biased region" description="Polar residues" evidence="1">
    <location>
        <begin position="446"/>
        <end position="459"/>
    </location>
</feature>
<protein>
    <recommendedName>
        <fullName evidence="4">CCHC-type domain-containing protein</fullName>
    </recommendedName>
</protein>
<evidence type="ECO:0000313" key="2">
    <source>
        <dbReference type="EMBL" id="OQD91512.1"/>
    </source>
</evidence>
<feature type="non-terminal residue" evidence="2">
    <location>
        <position position="1"/>
    </location>
</feature>
<organism evidence="2 3">
    <name type="scientific">Penicillium solitum</name>
    <dbReference type="NCBI Taxonomy" id="60172"/>
    <lineage>
        <taxon>Eukaryota</taxon>
        <taxon>Fungi</taxon>
        <taxon>Dikarya</taxon>
        <taxon>Ascomycota</taxon>
        <taxon>Pezizomycotina</taxon>
        <taxon>Eurotiomycetes</taxon>
        <taxon>Eurotiomycetidae</taxon>
        <taxon>Eurotiales</taxon>
        <taxon>Aspergillaceae</taxon>
        <taxon>Penicillium</taxon>
    </lineage>
</organism>
<reference evidence="3" key="1">
    <citation type="journal article" date="2017" name="Nat. Microbiol.">
        <title>Global analysis of biosynthetic gene clusters reveals vast potential of secondary metabolite production in Penicillium species.</title>
        <authorList>
            <person name="Nielsen J.C."/>
            <person name="Grijseels S."/>
            <person name="Prigent S."/>
            <person name="Ji B."/>
            <person name="Dainat J."/>
            <person name="Nielsen K.F."/>
            <person name="Frisvad J.C."/>
            <person name="Workman M."/>
            <person name="Nielsen J."/>
        </authorList>
    </citation>
    <scope>NUCLEOTIDE SEQUENCE [LARGE SCALE GENOMIC DNA]</scope>
    <source>
        <strain evidence="3">IBT 29525</strain>
    </source>
</reference>
<dbReference type="STRING" id="60172.A0A1V6QRE8"/>
<feature type="compositionally biased region" description="Polar residues" evidence="1">
    <location>
        <begin position="68"/>
        <end position="81"/>
    </location>
</feature>
<feature type="region of interest" description="Disordered" evidence="1">
    <location>
        <begin position="63"/>
        <end position="82"/>
    </location>
</feature>
<dbReference type="EMBL" id="MDYO01000052">
    <property type="protein sequence ID" value="OQD91512.1"/>
    <property type="molecule type" value="Genomic_DNA"/>
</dbReference>
<accession>A0A1V6QRE8</accession>
<feature type="compositionally biased region" description="Polar residues" evidence="1">
    <location>
        <begin position="414"/>
        <end position="430"/>
    </location>
</feature>
<feature type="region of interest" description="Disordered" evidence="1">
    <location>
        <begin position="571"/>
        <end position="643"/>
    </location>
</feature>
<feature type="compositionally biased region" description="Polar residues" evidence="1">
    <location>
        <begin position="609"/>
        <end position="632"/>
    </location>
</feature>
<keyword evidence="3" id="KW-1185">Reference proteome</keyword>